<sequence length="81" mass="9423">MFDQNWSMGRNQLIMRYADNTDTSTFNKVEDLTTLYMSLEGGVNFSEQVALEYLGAYHNYDAKSSEEDRTNYSAIVRPMYN</sequence>
<dbReference type="EMBL" id="JAUOQO010000372">
    <property type="protein sequence ID" value="MDO6575226.1"/>
    <property type="molecule type" value="Genomic_DNA"/>
</dbReference>
<dbReference type="Gene3D" id="2.40.170.10">
    <property type="entry name" value="Porin, LamB type"/>
    <property type="match status" value="1"/>
</dbReference>
<feature type="non-terminal residue" evidence="1">
    <location>
        <position position="81"/>
    </location>
</feature>
<name>A0AAW7YSP4_9STAP</name>
<dbReference type="GO" id="GO:0015288">
    <property type="term" value="F:porin activity"/>
    <property type="evidence" value="ECO:0007669"/>
    <property type="project" value="InterPro"/>
</dbReference>
<organism evidence="1 2">
    <name type="scientific">Staphylococcus pasteuri_A</name>
    <dbReference type="NCBI Taxonomy" id="3062664"/>
    <lineage>
        <taxon>Bacteria</taxon>
        <taxon>Bacillati</taxon>
        <taxon>Bacillota</taxon>
        <taxon>Bacilli</taxon>
        <taxon>Bacillales</taxon>
        <taxon>Staphylococcaceae</taxon>
        <taxon>Staphylococcus</taxon>
    </lineage>
</organism>
<dbReference type="SUPFAM" id="SSF56935">
    <property type="entry name" value="Porins"/>
    <property type="match status" value="1"/>
</dbReference>
<comment type="caution">
    <text evidence="1">The sequence shown here is derived from an EMBL/GenBank/DDBJ whole genome shotgun (WGS) entry which is preliminary data.</text>
</comment>
<evidence type="ECO:0000313" key="2">
    <source>
        <dbReference type="Proteomes" id="UP001170310"/>
    </source>
</evidence>
<accession>A0AAW7YSP4</accession>
<dbReference type="InterPro" id="IPR036998">
    <property type="entry name" value="Porin_LamB_sf"/>
</dbReference>
<dbReference type="InterPro" id="IPR003192">
    <property type="entry name" value="Porin_LamB"/>
</dbReference>
<dbReference type="AlphaFoldDB" id="A0AAW7YSP4"/>
<keyword evidence="2" id="KW-1185">Reference proteome</keyword>
<evidence type="ECO:0000313" key="1">
    <source>
        <dbReference type="EMBL" id="MDO6575226.1"/>
    </source>
</evidence>
<dbReference type="GO" id="GO:0034219">
    <property type="term" value="P:carbohydrate transmembrane transport"/>
    <property type="evidence" value="ECO:0007669"/>
    <property type="project" value="InterPro"/>
</dbReference>
<proteinExistence type="predicted"/>
<reference evidence="1" key="1">
    <citation type="submission" date="2023-07" db="EMBL/GenBank/DDBJ databases">
        <title>Genome content predicts the carbon catabolic preferences of heterotrophic bacteria.</title>
        <authorList>
            <person name="Gralka M."/>
        </authorList>
    </citation>
    <scope>NUCLEOTIDE SEQUENCE</scope>
    <source>
        <strain evidence="1">E2R20</strain>
    </source>
</reference>
<dbReference type="Proteomes" id="UP001170310">
    <property type="component" value="Unassembled WGS sequence"/>
</dbReference>
<gene>
    <name evidence="1" type="ORF">Q4528_14010</name>
</gene>
<dbReference type="Pfam" id="PF02264">
    <property type="entry name" value="LamB"/>
    <property type="match status" value="1"/>
</dbReference>
<protein>
    <submittedName>
        <fullName evidence="1">Carbohydrate porin</fullName>
    </submittedName>
</protein>
<dbReference type="GO" id="GO:0016020">
    <property type="term" value="C:membrane"/>
    <property type="evidence" value="ECO:0007669"/>
    <property type="project" value="InterPro"/>
</dbReference>